<name>A0A157Z2W3_9BURK</name>
<dbReference type="InterPro" id="IPR023753">
    <property type="entry name" value="FAD/NAD-binding_dom"/>
</dbReference>
<dbReference type="RefSeq" id="WP_087042315.1">
    <property type="nucleotide sequence ID" value="NZ_FCOB02000001.1"/>
</dbReference>
<keyword evidence="1" id="KW-0560">Oxidoreductase</keyword>
<dbReference type="OrthoDB" id="9801699at2"/>
<sequence>MTAYDLVIVGAGPAGMGAAVAAREWGLSVLVLDEQPAPGGQIYRGIEAHAERHAQLDLGSATGKELATRFRACGADYRSGASVWFLAPNGEVVFAVAGQAHRVSARRVLLATGAMERPWPLPGWTLPGVMTAGAAQILLKTTGLVHREAVFAGSGPLLYLVAVQYRRLGVPVRAVLDTTPLAHYAQAVPYFPAAMRTPAYLRRGIGLLWQLRRSGTPVFTGVRDVRAFGRETLEAITFQHRGRHRRLEGVTGLFLHQGVVPHIHAALAAGCERRWDARTSCWHLVRDAYGRTSQPQVFVAGDAAAITGAASAPPRGRLAALAIAHELGKVGEDTFAATSHRLQRDLARDAAVRPFLDTLYHPAHACLAPTDADTFVCRCEDVRVRDVQRFVASGGRDPNQMKSTQRCGMGPCQGRMCALTLSHLMAGTSPGEGMPSPLRARPPIVPVPLDELAGLREADEVMR</sequence>
<keyword evidence="5" id="KW-1185">Reference proteome</keyword>
<dbReference type="InterPro" id="IPR051691">
    <property type="entry name" value="Metab_Enz_Cyan_OpOx_G3PDH"/>
</dbReference>
<reference evidence="4" key="1">
    <citation type="submission" date="2016-01" db="EMBL/GenBank/DDBJ databases">
        <authorList>
            <person name="Peeters C."/>
        </authorList>
    </citation>
    <scope>NUCLEOTIDE SEQUENCE [LARGE SCALE GENOMIC DNA]</scope>
    <source>
        <strain evidence="4">LMG 29326</strain>
    </source>
</reference>
<evidence type="ECO:0000313" key="5">
    <source>
        <dbReference type="Proteomes" id="UP000054978"/>
    </source>
</evidence>
<accession>A0A157Z2W3</accession>
<feature type="domain" description="FAD/NAD(P)-binding" evidence="2">
    <location>
        <begin position="4"/>
        <end position="313"/>
    </location>
</feature>
<organism evidence="4 5">
    <name type="scientific">Caballeronia ptereochthonis</name>
    <dbReference type="NCBI Taxonomy" id="1777144"/>
    <lineage>
        <taxon>Bacteria</taxon>
        <taxon>Pseudomonadati</taxon>
        <taxon>Pseudomonadota</taxon>
        <taxon>Betaproteobacteria</taxon>
        <taxon>Burkholderiales</taxon>
        <taxon>Burkholderiaceae</taxon>
        <taxon>Caballeronia</taxon>
    </lineage>
</organism>
<feature type="domain" description="SoxA A3" evidence="3">
    <location>
        <begin position="374"/>
        <end position="454"/>
    </location>
</feature>
<proteinExistence type="predicted"/>
<dbReference type="Pfam" id="PF07992">
    <property type="entry name" value="Pyr_redox_2"/>
    <property type="match status" value="1"/>
</dbReference>
<dbReference type="Pfam" id="PF17806">
    <property type="entry name" value="SO_alpha_A3"/>
    <property type="match status" value="1"/>
</dbReference>
<evidence type="ECO:0000313" key="4">
    <source>
        <dbReference type="EMBL" id="SAK39822.1"/>
    </source>
</evidence>
<evidence type="ECO:0000259" key="2">
    <source>
        <dbReference type="Pfam" id="PF07992"/>
    </source>
</evidence>
<dbReference type="EMBL" id="FCOB02000001">
    <property type="protein sequence ID" value="SAK39822.1"/>
    <property type="molecule type" value="Genomic_DNA"/>
</dbReference>
<dbReference type="InterPro" id="IPR017224">
    <property type="entry name" value="Opine_Oxase_asu/HCN_bsu"/>
</dbReference>
<dbReference type="Gene3D" id="3.50.50.60">
    <property type="entry name" value="FAD/NAD(P)-binding domain"/>
    <property type="match status" value="2"/>
</dbReference>
<evidence type="ECO:0000259" key="3">
    <source>
        <dbReference type="Pfam" id="PF17806"/>
    </source>
</evidence>
<dbReference type="PANTHER" id="PTHR42949">
    <property type="entry name" value="ANAEROBIC GLYCEROL-3-PHOSPHATE DEHYDROGENASE SUBUNIT B"/>
    <property type="match status" value="1"/>
</dbReference>
<dbReference type="PRINTS" id="PR00368">
    <property type="entry name" value="FADPNR"/>
</dbReference>
<dbReference type="Proteomes" id="UP000054978">
    <property type="component" value="Unassembled WGS sequence"/>
</dbReference>
<dbReference type="InterPro" id="IPR036188">
    <property type="entry name" value="FAD/NAD-bd_sf"/>
</dbReference>
<dbReference type="AlphaFoldDB" id="A0A157Z2W3"/>
<comment type="caution">
    <text evidence="4">The sequence shown here is derived from an EMBL/GenBank/DDBJ whole genome shotgun (WGS) entry which is preliminary data.</text>
</comment>
<dbReference type="Gene3D" id="1.10.10.1100">
    <property type="entry name" value="BFD-like [2Fe-2S]-binding domain"/>
    <property type="match status" value="1"/>
</dbReference>
<dbReference type="PRINTS" id="PR00411">
    <property type="entry name" value="PNDRDTASEI"/>
</dbReference>
<dbReference type="SUPFAM" id="SSF51905">
    <property type="entry name" value="FAD/NAD(P)-binding domain"/>
    <property type="match status" value="1"/>
</dbReference>
<evidence type="ECO:0000256" key="1">
    <source>
        <dbReference type="ARBA" id="ARBA00023002"/>
    </source>
</evidence>
<dbReference type="PANTHER" id="PTHR42949:SF3">
    <property type="entry name" value="ANAEROBIC GLYCEROL-3-PHOSPHATE DEHYDROGENASE SUBUNIT B"/>
    <property type="match status" value="1"/>
</dbReference>
<protein>
    <submittedName>
        <fullName evidence="4">(2Fe-2S)-binding protein</fullName>
    </submittedName>
</protein>
<dbReference type="InterPro" id="IPR041117">
    <property type="entry name" value="SoxA_A3"/>
</dbReference>
<dbReference type="PIRSF" id="PIRSF037495">
    <property type="entry name" value="Opine_OX_OoxA/HcnB"/>
    <property type="match status" value="1"/>
</dbReference>
<dbReference type="GO" id="GO:0016491">
    <property type="term" value="F:oxidoreductase activity"/>
    <property type="evidence" value="ECO:0007669"/>
    <property type="project" value="UniProtKB-KW"/>
</dbReference>
<dbReference type="STRING" id="1777144.AWB83_00120"/>
<dbReference type="CDD" id="cd19946">
    <property type="entry name" value="GlpA-like_Fer2_BFD-like"/>
    <property type="match status" value="1"/>
</dbReference>
<gene>
    <name evidence="4" type="ORF">AWB83_00120</name>
</gene>
<dbReference type="InterPro" id="IPR041854">
    <property type="entry name" value="BFD-like_2Fe2S-bd_dom_sf"/>
</dbReference>